<keyword evidence="1" id="KW-0175">Coiled coil</keyword>
<dbReference type="InterPro" id="IPR050640">
    <property type="entry name" value="Bact_2-comp_sensor_kinase"/>
</dbReference>
<evidence type="ECO:0000313" key="4">
    <source>
        <dbReference type="EMBL" id="SFB95542.1"/>
    </source>
</evidence>
<keyword evidence="2" id="KW-0472">Membrane</keyword>
<accession>A0A1M6XEB3</accession>
<dbReference type="PANTHER" id="PTHR34220:SF7">
    <property type="entry name" value="SENSOR HISTIDINE KINASE YPDA"/>
    <property type="match status" value="1"/>
</dbReference>
<evidence type="ECO:0000313" key="7">
    <source>
        <dbReference type="Proteomes" id="UP000198940"/>
    </source>
</evidence>
<keyword evidence="5" id="KW-0418">Kinase</keyword>
<comment type="caution">
    <text evidence="5">The sequence shown here is derived from an EMBL/GenBank/DDBJ whole genome shotgun (WGS) entry which is preliminary data.</text>
</comment>
<feature type="transmembrane region" description="Helical" evidence="2">
    <location>
        <begin position="12"/>
        <end position="31"/>
    </location>
</feature>
<gene>
    <name evidence="4" type="ORF">SAMN04487891_10460</name>
    <name evidence="5" type="ORF">SAMN05216293_2542</name>
</gene>
<feature type="transmembrane region" description="Helical" evidence="2">
    <location>
        <begin position="85"/>
        <end position="108"/>
    </location>
</feature>
<keyword evidence="2" id="KW-0812">Transmembrane</keyword>
<keyword evidence="7" id="KW-1185">Reference proteome</keyword>
<dbReference type="PANTHER" id="PTHR34220">
    <property type="entry name" value="SENSOR HISTIDINE KINASE YPDA"/>
    <property type="match status" value="1"/>
</dbReference>
<dbReference type="InterPro" id="IPR010559">
    <property type="entry name" value="Sig_transdc_His_kin_internal"/>
</dbReference>
<evidence type="ECO:0000313" key="5">
    <source>
        <dbReference type="EMBL" id="SHL04199.1"/>
    </source>
</evidence>
<dbReference type="Proteomes" id="UP000184031">
    <property type="component" value="Unassembled WGS sequence"/>
</dbReference>
<keyword evidence="2" id="KW-1133">Transmembrane helix</keyword>
<evidence type="ECO:0000313" key="6">
    <source>
        <dbReference type="Proteomes" id="UP000184031"/>
    </source>
</evidence>
<organism evidence="5 6">
    <name type="scientific">Flagellimonas taeanensis</name>
    <dbReference type="NCBI Taxonomy" id="1005926"/>
    <lineage>
        <taxon>Bacteria</taxon>
        <taxon>Pseudomonadati</taxon>
        <taxon>Bacteroidota</taxon>
        <taxon>Flavobacteriia</taxon>
        <taxon>Flavobacteriales</taxon>
        <taxon>Flavobacteriaceae</taxon>
        <taxon>Flagellimonas</taxon>
    </lineage>
</organism>
<dbReference type="EMBL" id="FOKU01000004">
    <property type="protein sequence ID" value="SFB95542.1"/>
    <property type="molecule type" value="Genomic_DNA"/>
</dbReference>
<reference evidence="5 6" key="1">
    <citation type="submission" date="2016-11" db="EMBL/GenBank/DDBJ databases">
        <authorList>
            <person name="Varghese N."/>
            <person name="Submissions S."/>
        </authorList>
    </citation>
    <scope>NUCLEOTIDE SEQUENCE [LARGE SCALE GENOMIC DNA]</scope>
    <source>
        <strain evidence="5 6">CGMCC 1.12174</strain>
        <strain evidence="4 7">DSM 26351</strain>
    </source>
</reference>
<proteinExistence type="predicted"/>
<feature type="coiled-coil region" evidence="1">
    <location>
        <begin position="138"/>
        <end position="170"/>
    </location>
</feature>
<dbReference type="AlphaFoldDB" id="A0A1M6XEB3"/>
<dbReference type="Proteomes" id="UP000198940">
    <property type="component" value="Unassembled WGS sequence"/>
</dbReference>
<protein>
    <submittedName>
        <fullName evidence="5">Histidine kinase</fullName>
    </submittedName>
</protein>
<dbReference type="EMBL" id="FRAT01000006">
    <property type="protein sequence ID" value="SHL04199.1"/>
    <property type="molecule type" value="Genomic_DNA"/>
</dbReference>
<feature type="transmembrane region" description="Helical" evidence="2">
    <location>
        <begin position="51"/>
        <end position="73"/>
    </location>
</feature>
<dbReference type="RefSeq" id="WP_177190044.1">
    <property type="nucleotide sequence ID" value="NZ_FOKU01000004.1"/>
</dbReference>
<feature type="transmembrane region" description="Helical" evidence="2">
    <location>
        <begin position="120"/>
        <end position="139"/>
    </location>
</feature>
<dbReference type="GO" id="GO:0000155">
    <property type="term" value="F:phosphorelay sensor kinase activity"/>
    <property type="evidence" value="ECO:0007669"/>
    <property type="project" value="InterPro"/>
</dbReference>
<feature type="domain" description="Signal transduction histidine kinase internal region" evidence="3">
    <location>
        <begin position="163"/>
        <end position="240"/>
    </location>
</feature>
<dbReference type="GO" id="GO:0016020">
    <property type="term" value="C:membrane"/>
    <property type="evidence" value="ECO:0007669"/>
    <property type="project" value="InterPro"/>
</dbReference>
<name>A0A1M6XEB3_9FLAO</name>
<evidence type="ECO:0000256" key="2">
    <source>
        <dbReference type="SAM" id="Phobius"/>
    </source>
</evidence>
<keyword evidence="5" id="KW-0808">Transferase</keyword>
<evidence type="ECO:0000256" key="1">
    <source>
        <dbReference type="SAM" id="Coils"/>
    </source>
</evidence>
<evidence type="ECO:0000259" key="3">
    <source>
        <dbReference type="Pfam" id="PF06580"/>
    </source>
</evidence>
<sequence length="344" mass="39923">MALKHVKQATIIKIALLLAILASLPKTIFLYDMISQGNLDFSGLQIKDLPYRLVFIFLFSWAILELNANISYARFKWSTPVRISVLFLANIAIFLMALTMFKVLYPILLDTEMTTRDKGFSNFTFGNLLIALFFIGRILRLQADKQESRIENEHLKQQSLQNELMALKNQIDPHFLFNSLNSLTSLIRDNEKATQFVRKLSFMYRYILKSGESDLVSLREELKFLESYTYLIRTRYRDRFSIDIQIEDVFLQEEIPPLALQLLVENAVKHNEISETNPLEVKIYSREGSIFVDNIMRPRTTIGEGTKHGLLNLKKRYILVCHKEITVRTENNIFSVELPVKTAA</sequence>
<dbReference type="STRING" id="1055723.SAMN05216293_2542"/>
<dbReference type="Pfam" id="PF06580">
    <property type="entry name" value="His_kinase"/>
    <property type="match status" value="1"/>
</dbReference>